<reference evidence="1 2" key="1">
    <citation type="submission" date="2020-04" db="EMBL/GenBank/DDBJ databases">
        <title>Rhizobium bacterial biofertilizers improve the content of phenolic compounds of Lactuca sativa L. under non-saline and saline-stress conditions.</title>
        <authorList>
            <person name="Ayuso-Calles M."/>
            <person name="Garcia-Estevez I."/>
            <person name="Jimenez-Gomez A."/>
            <person name="Flores-Felix J.D."/>
            <person name="Escribano-Bailon M."/>
            <person name="Rivas R."/>
        </authorList>
    </citation>
    <scope>NUCLEOTIDE SEQUENCE [LARGE SCALE GENOMIC DNA]</scope>
    <source>
        <strain evidence="1 2">GPTR02</strain>
    </source>
</reference>
<dbReference type="AlphaFoldDB" id="A0A7Y2R4T7"/>
<accession>A0A7Y2R4T7</accession>
<name>A0A7Y2R4T7_9HYPH</name>
<gene>
    <name evidence="1" type="ORF">HLI17_13715</name>
</gene>
<protein>
    <submittedName>
        <fullName evidence="1">Uncharacterized protein</fullName>
    </submittedName>
</protein>
<dbReference type="Proteomes" id="UP000530654">
    <property type="component" value="Unassembled WGS sequence"/>
</dbReference>
<comment type="caution">
    <text evidence="1">The sequence shown here is derived from an EMBL/GenBank/DDBJ whole genome shotgun (WGS) entry which is preliminary data.</text>
</comment>
<proteinExistence type="predicted"/>
<organism evidence="1 2">
    <name type="scientific">Rhizobium laguerreae</name>
    <dbReference type="NCBI Taxonomy" id="1076926"/>
    <lineage>
        <taxon>Bacteria</taxon>
        <taxon>Pseudomonadati</taxon>
        <taxon>Pseudomonadota</taxon>
        <taxon>Alphaproteobacteria</taxon>
        <taxon>Hyphomicrobiales</taxon>
        <taxon>Rhizobiaceae</taxon>
        <taxon>Rhizobium/Agrobacterium group</taxon>
        <taxon>Rhizobium</taxon>
    </lineage>
</organism>
<dbReference type="RefSeq" id="WP_170280874.1">
    <property type="nucleotide sequence ID" value="NZ_JABEQY010000010.1"/>
</dbReference>
<evidence type="ECO:0000313" key="2">
    <source>
        <dbReference type="Proteomes" id="UP000530654"/>
    </source>
</evidence>
<dbReference type="EMBL" id="JABEQY010000010">
    <property type="protein sequence ID" value="NNH64331.1"/>
    <property type="molecule type" value="Genomic_DNA"/>
</dbReference>
<sequence>MDHEANLSAGRGEWFVYNRFCQAVPAEGARGKLSKSDVVAAGRRKEATKLKIKILASTYNATFVGESPFDAENAALRARFLNHIRKEIGGDPIGPPLHLYLGGAD</sequence>
<evidence type="ECO:0000313" key="1">
    <source>
        <dbReference type="EMBL" id="NNH64331.1"/>
    </source>
</evidence>